<gene>
    <name evidence="5" type="ORF">MJA45_26450</name>
</gene>
<dbReference type="InterPro" id="IPR050204">
    <property type="entry name" value="AraC_XylS_family_regulators"/>
</dbReference>
<dbReference type="RefSeq" id="WP_315604873.1">
    <property type="nucleotide sequence ID" value="NZ_CP130318.1"/>
</dbReference>
<dbReference type="InterPro" id="IPR009057">
    <property type="entry name" value="Homeodomain-like_sf"/>
</dbReference>
<dbReference type="AlphaFoldDB" id="A0AA96REP3"/>
<accession>A0AA96REP3</accession>
<evidence type="ECO:0000256" key="1">
    <source>
        <dbReference type="ARBA" id="ARBA00023015"/>
    </source>
</evidence>
<dbReference type="GO" id="GO:0003700">
    <property type="term" value="F:DNA-binding transcription factor activity"/>
    <property type="evidence" value="ECO:0007669"/>
    <property type="project" value="InterPro"/>
</dbReference>
<name>A0AA96REP3_9BACL</name>
<dbReference type="SMART" id="SM00342">
    <property type="entry name" value="HTH_ARAC"/>
    <property type="match status" value="1"/>
</dbReference>
<protein>
    <submittedName>
        <fullName evidence="5">Helix-turn-helix domain-containing protein</fullName>
    </submittedName>
</protein>
<dbReference type="Proteomes" id="UP001305702">
    <property type="component" value="Chromosome"/>
</dbReference>
<dbReference type="Gene3D" id="1.10.10.60">
    <property type="entry name" value="Homeodomain-like"/>
    <property type="match status" value="1"/>
</dbReference>
<organism evidence="5 6">
    <name type="scientific">Paenibacillus aurantius</name>
    <dbReference type="NCBI Taxonomy" id="2918900"/>
    <lineage>
        <taxon>Bacteria</taxon>
        <taxon>Bacillati</taxon>
        <taxon>Bacillota</taxon>
        <taxon>Bacilli</taxon>
        <taxon>Bacillales</taxon>
        <taxon>Paenibacillaceae</taxon>
        <taxon>Paenibacillus</taxon>
    </lineage>
</organism>
<evidence type="ECO:0000256" key="2">
    <source>
        <dbReference type="ARBA" id="ARBA00023125"/>
    </source>
</evidence>
<proteinExistence type="predicted"/>
<dbReference type="KEGG" id="paun:MJA45_26450"/>
<dbReference type="EMBL" id="CP130318">
    <property type="protein sequence ID" value="WNQ11097.1"/>
    <property type="molecule type" value="Genomic_DNA"/>
</dbReference>
<reference evidence="5 6" key="1">
    <citation type="submission" date="2022-02" db="EMBL/GenBank/DDBJ databases">
        <title>Paenibacillus sp. MBLB1776 Whole Genome Shotgun Sequencing.</title>
        <authorList>
            <person name="Hwang C.Y."/>
            <person name="Cho E.-S."/>
            <person name="Seo M.-J."/>
        </authorList>
    </citation>
    <scope>NUCLEOTIDE SEQUENCE [LARGE SCALE GENOMIC DNA]</scope>
    <source>
        <strain evidence="5 6">MBLB1776</strain>
    </source>
</reference>
<keyword evidence="2" id="KW-0238">DNA-binding</keyword>
<sequence>MQPLNQPSDKGILKAEEGFKHFALARFEPDARLSSFLEHYWVVRWDLRGQAPYRQTILSYPNVNLSFEREKGGTFAGLYGIPKATYTRHLEGEGQVLGMKFRPGGFYPFWEKPVSLLTGEIVPLEAVFGEEARGLAERLFALDSEEARVRAAEQFLLDRLPAADPDMELVQAVLQRVIENRSMVRVEDMAAGFGLSTRSLQRLFHRYVGVTPKWVIQRYRLQEAAELMEKGTSPDWARLSLDLGYYDQAHFSKDFKAMIGKSPQDYVKEASFS</sequence>
<dbReference type="SUPFAM" id="SSF46689">
    <property type="entry name" value="Homeodomain-like"/>
    <property type="match status" value="1"/>
</dbReference>
<evidence type="ECO:0000313" key="6">
    <source>
        <dbReference type="Proteomes" id="UP001305702"/>
    </source>
</evidence>
<dbReference type="Pfam" id="PF12833">
    <property type="entry name" value="HTH_18"/>
    <property type="match status" value="1"/>
</dbReference>
<feature type="domain" description="HTH araC/xylS-type" evidence="4">
    <location>
        <begin position="168"/>
        <end position="269"/>
    </location>
</feature>
<evidence type="ECO:0000259" key="4">
    <source>
        <dbReference type="PROSITE" id="PS01124"/>
    </source>
</evidence>
<dbReference type="PROSITE" id="PS01124">
    <property type="entry name" value="HTH_ARAC_FAMILY_2"/>
    <property type="match status" value="1"/>
</dbReference>
<dbReference type="InterPro" id="IPR018060">
    <property type="entry name" value="HTH_AraC"/>
</dbReference>
<keyword evidence="6" id="KW-1185">Reference proteome</keyword>
<evidence type="ECO:0000256" key="3">
    <source>
        <dbReference type="ARBA" id="ARBA00023163"/>
    </source>
</evidence>
<evidence type="ECO:0000313" key="5">
    <source>
        <dbReference type="EMBL" id="WNQ11097.1"/>
    </source>
</evidence>
<dbReference type="InterPro" id="IPR046532">
    <property type="entry name" value="DUF6597"/>
</dbReference>
<dbReference type="Pfam" id="PF20240">
    <property type="entry name" value="DUF6597"/>
    <property type="match status" value="1"/>
</dbReference>
<keyword evidence="1" id="KW-0805">Transcription regulation</keyword>
<dbReference type="GO" id="GO:0043565">
    <property type="term" value="F:sequence-specific DNA binding"/>
    <property type="evidence" value="ECO:0007669"/>
    <property type="project" value="InterPro"/>
</dbReference>
<dbReference type="PANTHER" id="PTHR46796">
    <property type="entry name" value="HTH-TYPE TRANSCRIPTIONAL ACTIVATOR RHAS-RELATED"/>
    <property type="match status" value="1"/>
</dbReference>
<keyword evidence="3" id="KW-0804">Transcription</keyword>